<evidence type="ECO:0000256" key="3">
    <source>
        <dbReference type="ARBA" id="ARBA00022692"/>
    </source>
</evidence>
<keyword evidence="2" id="KW-0813">Transport</keyword>
<evidence type="ECO:0000256" key="4">
    <source>
        <dbReference type="ARBA" id="ARBA00022989"/>
    </source>
</evidence>
<keyword evidence="5 6" id="KW-0472">Membrane</keyword>
<evidence type="ECO:0000313" key="9">
    <source>
        <dbReference type="Proteomes" id="UP000683401"/>
    </source>
</evidence>
<accession>A0ABX8HQQ8</accession>
<comment type="subcellular location">
    <subcellularLocation>
        <location evidence="1">Membrane</location>
        <topology evidence="1">Multi-pass membrane protein</topology>
    </subcellularLocation>
</comment>
<feature type="transmembrane region" description="Helical" evidence="6">
    <location>
        <begin position="162"/>
        <end position="181"/>
    </location>
</feature>
<feature type="transmembrane region" description="Helical" evidence="6">
    <location>
        <begin position="300"/>
        <end position="319"/>
    </location>
</feature>
<dbReference type="EMBL" id="CP076668">
    <property type="protein sequence ID" value="QWU82452.1"/>
    <property type="molecule type" value="Genomic_DNA"/>
</dbReference>
<dbReference type="Proteomes" id="UP000683401">
    <property type="component" value="Chromosome"/>
</dbReference>
<evidence type="ECO:0000313" key="8">
    <source>
        <dbReference type="EMBL" id="QWU82452.1"/>
    </source>
</evidence>
<dbReference type="RefSeq" id="WP_216704073.1">
    <property type="nucleotide sequence ID" value="NZ_CP076668.1"/>
</dbReference>
<dbReference type="PROSITE" id="PS50850">
    <property type="entry name" value="MFS"/>
    <property type="match status" value="1"/>
</dbReference>
<feature type="transmembrane region" description="Helical" evidence="6">
    <location>
        <begin position="72"/>
        <end position="89"/>
    </location>
</feature>
<dbReference type="InterPro" id="IPR011701">
    <property type="entry name" value="MFS"/>
</dbReference>
<keyword evidence="9" id="KW-1185">Reference proteome</keyword>
<sequence length="391" mass="41423">MKIDSHIVISCLAVLTAQSGITLYLPSLPSIAEAFQASNSFSALTLSVFLAGMGLPMLLWGKAAALLGSRATMIWALLLFSVSSLGAGLSTDTSMFIVCRTAQGTAAGGISVMARVLLRDNFSARQLAQALSWLSICFVISLGLAQFVGALIQAVWGWESVFFTSAALSSALIFPVARYIPYITTDRQSSRSGRKIYGALIRDVHFMRPVLAGGLGYGVIILFAAVAPVLFQLRFNWTAVEYGWIGWPISGAYMLGALSVGWLLSTRSQYQSLILGLKLLALGALLMGAGYFLFPATASALWLPYCLLLFGQGIVYPLCQSLANQSAPVSGPYAMALTGFIHQAMAACCGLIASALPSDQPGPFTLVCIVLATLALGIYSSGHVKTAHTHK</sequence>
<feature type="transmembrane region" description="Helical" evidence="6">
    <location>
        <begin position="130"/>
        <end position="156"/>
    </location>
</feature>
<dbReference type="PANTHER" id="PTHR23502:SF132">
    <property type="entry name" value="POLYAMINE TRANSPORTER 2-RELATED"/>
    <property type="match status" value="1"/>
</dbReference>
<dbReference type="Pfam" id="PF07690">
    <property type="entry name" value="MFS_1"/>
    <property type="match status" value="1"/>
</dbReference>
<feature type="transmembrane region" description="Helical" evidence="6">
    <location>
        <begin position="362"/>
        <end position="382"/>
    </location>
</feature>
<organism evidence="8 9">
    <name type="scientific">Pseudomonas lijiangensis</name>
    <dbReference type="NCBI Taxonomy" id="2995658"/>
    <lineage>
        <taxon>Bacteria</taxon>
        <taxon>Pseudomonadati</taxon>
        <taxon>Pseudomonadota</taxon>
        <taxon>Gammaproteobacteria</taxon>
        <taxon>Pseudomonadales</taxon>
        <taxon>Pseudomonadaceae</taxon>
        <taxon>Pseudomonas</taxon>
    </lineage>
</organism>
<gene>
    <name evidence="8" type="ORF">KQP88_20850</name>
</gene>
<feature type="transmembrane region" description="Helical" evidence="6">
    <location>
        <begin position="276"/>
        <end position="294"/>
    </location>
</feature>
<keyword evidence="3 6" id="KW-0812">Transmembrane</keyword>
<name>A0ABX8HQQ8_9PSED</name>
<feature type="transmembrane region" description="Helical" evidence="6">
    <location>
        <begin position="245"/>
        <end position="264"/>
    </location>
</feature>
<keyword evidence="4 6" id="KW-1133">Transmembrane helix</keyword>
<feature type="transmembrane region" description="Helical" evidence="6">
    <location>
        <begin position="331"/>
        <end position="356"/>
    </location>
</feature>
<feature type="domain" description="Major facilitator superfamily (MFS) profile" evidence="7">
    <location>
        <begin position="1"/>
        <end position="391"/>
    </location>
</feature>
<evidence type="ECO:0000256" key="1">
    <source>
        <dbReference type="ARBA" id="ARBA00004141"/>
    </source>
</evidence>
<reference evidence="9" key="1">
    <citation type="submission" date="2021-06" db="EMBL/GenBank/DDBJ databases">
        <title>Identification of Pseudomonas cichorii causing bacterial leaf black spot of flue-cured tobacco, a new disease in China.</title>
        <authorList>
            <person name="Lu C.-H."/>
        </authorList>
    </citation>
    <scope>NUCLEOTIDE SEQUENCE [LARGE SCALE GENOMIC DNA]</scope>
    <source>
        <strain evidence="9">LJ2</strain>
    </source>
</reference>
<feature type="transmembrane region" description="Helical" evidence="6">
    <location>
        <begin position="43"/>
        <end position="60"/>
    </location>
</feature>
<protein>
    <submittedName>
        <fullName evidence="8">MFS transporter</fullName>
    </submittedName>
</protein>
<evidence type="ECO:0000259" key="7">
    <source>
        <dbReference type="PROSITE" id="PS50850"/>
    </source>
</evidence>
<feature type="transmembrane region" description="Helical" evidence="6">
    <location>
        <begin position="210"/>
        <end position="233"/>
    </location>
</feature>
<evidence type="ECO:0000256" key="6">
    <source>
        <dbReference type="SAM" id="Phobius"/>
    </source>
</evidence>
<proteinExistence type="predicted"/>
<dbReference type="InterPro" id="IPR020846">
    <property type="entry name" value="MFS_dom"/>
</dbReference>
<evidence type="ECO:0000256" key="2">
    <source>
        <dbReference type="ARBA" id="ARBA00022448"/>
    </source>
</evidence>
<feature type="transmembrane region" description="Helical" evidence="6">
    <location>
        <begin position="95"/>
        <end position="118"/>
    </location>
</feature>
<dbReference type="PANTHER" id="PTHR23502">
    <property type="entry name" value="MAJOR FACILITATOR SUPERFAMILY"/>
    <property type="match status" value="1"/>
</dbReference>
<evidence type="ECO:0000256" key="5">
    <source>
        <dbReference type="ARBA" id="ARBA00023136"/>
    </source>
</evidence>